<protein>
    <submittedName>
        <fullName evidence="2">Uncharacterized protein</fullName>
    </submittedName>
</protein>
<comment type="caution">
    <text evidence="2">The sequence shown here is derived from an EMBL/GenBank/DDBJ whole genome shotgun (WGS) entry which is preliminary data.</text>
</comment>
<organism evidence="2 3">
    <name type="scientific">Austropuccinia psidii MF-1</name>
    <dbReference type="NCBI Taxonomy" id="1389203"/>
    <lineage>
        <taxon>Eukaryota</taxon>
        <taxon>Fungi</taxon>
        <taxon>Dikarya</taxon>
        <taxon>Basidiomycota</taxon>
        <taxon>Pucciniomycotina</taxon>
        <taxon>Pucciniomycetes</taxon>
        <taxon>Pucciniales</taxon>
        <taxon>Sphaerophragmiaceae</taxon>
        <taxon>Austropuccinia</taxon>
    </lineage>
</organism>
<evidence type="ECO:0000313" key="2">
    <source>
        <dbReference type="EMBL" id="MBW0497831.1"/>
    </source>
</evidence>
<proteinExistence type="predicted"/>
<dbReference type="EMBL" id="AVOT02014402">
    <property type="protein sequence ID" value="MBW0497831.1"/>
    <property type="molecule type" value="Genomic_DNA"/>
</dbReference>
<name>A0A9Q3HAV8_9BASI</name>
<evidence type="ECO:0000256" key="1">
    <source>
        <dbReference type="SAM" id="MobiDB-lite"/>
    </source>
</evidence>
<feature type="region of interest" description="Disordered" evidence="1">
    <location>
        <begin position="74"/>
        <end position="93"/>
    </location>
</feature>
<dbReference type="AlphaFoldDB" id="A0A9Q3HAV8"/>
<reference evidence="2" key="1">
    <citation type="submission" date="2021-03" db="EMBL/GenBank/DDBJ databases">
        <title>Draft genome sequence of rust myrtle Austropuccinia psidii MF-1, a brazilian biotype.</title>
        <authorList>
            <person name="Quecine M.C."/>
            <person name="Pachon D.M.R."/>
            <person name="Bonatelli M.L."/>
            <person name="Correr F.H."/>
            <person name="Franceschini L.M."/>
            <person name="Leite T.F."/>
            <person name="Margarido G.R.A."/>
            <person name="Almeida C.A."/>
            <person name="Ferrarezi J.A."/>
            <person name="Labate C.A."/>
        </authorList>
    </citation>
    <scope>NUCLEOTIDE SEQUENCE</scope>
    <source>
        <strain evidence="2">MF-1</strain>
    </source>
</reference>
<keyword evidence="3" id="KW-1185">Reference proteome</keyword>
<gene>
    <name evidence="2" type="ORF">O181_037546</name>
</gene>
<evidence type="ECO:0000313" key="3">
    <source>
        <dbReference type="Proteomes" id="UP000765509"/>
    </source>
</evidence>
<accession>A0A9Q3HAV8</accession>
<sequence>MMTNTCDAYQQAHKKFFFIVRPFQQSSKRSLCPRCPCKNSFFIDNDESIPKWEWKPQPQDDRQEHFWTIIPVPSSIDLATPPPRPPSDDHFTP</sequence>
<dbReference type="Proteomes" id="UP000765509">
    <property type="component" value="Unassembled WGS sequence"/>
</dbReference>